<accession>A0ABQ9WT67</accession>
<name>A0ABQ9WT67_9EUKA</name>
<feature type="region of interest" description="Disordered" evidence="1">
    <location>
        <begin position="124"/>
        <end position="151"/>
    </location>
</feature>
<keyword evidence="3" id="KW-1185">Reference proteome</keyword>
<evidence type="ECO:0000313" key="2">
    <source>
        <dbReference type="EMBL" id="KAK2941636.1"/>
    </source>
</evidence>
<protein>
    <submittedName>
        <fullName evidence="2">Uncharacterized protein</fullName>
    </submittedName>
</protein>
<comment type="caution">
    <text evidence="2">The sequence shown here is derived from an EMBL/GenBank/DDBJ whole genome shotgun (WGS) entry which is preliminary data.</text>
</comment>
<feature type="compositionally biased region" description="Basic and acidic residues" evidence="1">
    <location>
        <begin position="142"/>
        <end position="151"/>
    </location>
</feature>
<dbReference type="Proteomes" id="UP001281761">
    <property type="component" value="Unassembled WGS sequence"/>
</dbReference>
<organism evidence="2 3">
    <name type="scientific">Blattamonas nauphoetae</name>
    <dbReference type="NCBI Taxonomy" id="2049346"/>
    <lineage>
        <taxon>Eukaryota</taxon>
        <taxon>Metamonada</taxon>
        <taxon>Preaxostyla</taxon>
        <taxon>Oxymonadida</taxon>
        <taxon>Blattamonas</taxon>
    </lineage>
</organism>
<proteinExistence type="predicted"/>
<dbReference type="EMBL" id="JARBJD010000480">
    <property type="protein sequence ID" value="KAK2941636.1"/>
    <property type="molecule type" value="Genomic_DNA"/>
</dbReference>
<evidence type="ECO:0000313" key="3">
    <source>
        <dbReference type="Proteomes" id="UP001281761"/>
    </source>
</evidence>
<evidence type="ECO:0000256" key="1">
    <source>
        <dbReference type="SAM" id="MobiDB-lite"/>
    </source>
</evidence>
<sequence>MLPTQAQSTISNTHGTGSTADGLMEEFRRCESEFKNGDETVHFKIAHSVFNILTSEPTKMKERSSIGIRSGLLERFSERLSSDCSSTLSGVLSSVIFVMVTSVSEGRPRLRSDLIPSLLALSSHSDSSLSTPATHSLGSDLGRSRLRSEKV</sequence>
<feature type="compositionally biased region" description="Polar residues" evidence="1">
    <location>
        <begin position="1"/>
        <end position="19"/>
    </location>
</feature>
<feature type="region of interest" description="Disordered" evidence="1">
    <location>
        <begin position="1"/>
        <end position="21"/>
    </location>
</feature>
<gene>
    <name evidence="2" type="ORF">BLNAU_23443</name>
</gene>
<reference evidence="2 3" key="1">
    <citation type="journal article" date="2022" name="bioRxiv">
        <title>Genomics of Preaxostyla Flagellates Illuminates Evolutionary Transitions and the Path Towards Mitochondrial Loss.</title>
        <authorList>
            <person name="Novak L.V.F."/>
            <person name="Treitli S.C."/>
            <person name="Pyrih J."/>
            <person name="Halakuc P."/>
            <person name="Pipaliya S.V."/>
            <person name="Vacek V."/>
            <person name="Brzon O."/>
            <person name="Soukal P."/>
            <person name="Eme L."/>
            <person name="Dacks J.B."/>
            <person name="Karnkowska A."/>
            <person name="Elias M."/>
            <person name="Hampl V."/>
        </authorList>
    </citation>
    <scope>NUCLEOTIDE SEQUENCE [LARGE SCALE GENOMIC DNA]</scope>
    <source>
        <strain evidence="2">NAU3</strain>
        <tissue evidence="2">Gut</tissue>
    </source>
</reference>